<keyword evidence="4" id="KW-1185">Reference proteome</keyword>
<feature type="domain" description="Sulfatase-modifying factor enzyme-like" evidence="2">
    <location>
        <begin position="59"/>
        <end position="363"/>
    </location>
</feature>
<dbReference type="AlphaFoldDB" id="A0A425XXB6"/>
<proteinExistence type="predicted"/>
<dbReference type="OrthoDB" id="9768004at2"/>
<sequence length="369" mass="40855">MRCKMNQNIKWGILLSVTLILGACSGKSSAKKAPENETVPSCCQNVPSRFGSATQKEKQGMVHIPGGTFMMSGDNDQARADEFPKHKVEVSGFWMDIQEVTNAQFKEFVDATGYITVAEKKPDWEEMKKQLPPGTPKPDESVLVAASLVFNPPNHAVNVNGGPVWWNWVQGANWKQPEGPGSDLKNKENYPVVHVAWEDAMAYCKWAGKRLPTEAEWEYAARGGLSSEIYPWGNQNVDEGSVKANSWQGQFPNQNTGRDGFYASSPVKSFQPNAFGLYDMAGNVWEWCADWYDADYYKTVKDGVVNPQGPKTSYDPQDPTVPKRVTRGGSFLCNDAYCSGYRVAARMKSSSDTGLSHTGFRCVADISEN</sequence>
<dbReference type="Gene3D" id="3.90.1580.10">
    <property type="entry name" value="paralog of FGE (formylglycine-generating enzyme)"/>
    <property type="match status" value="1"/>
</dbReference>
<organism evidence="3 4">
    <name type="scientific">Ancylomarina euxinus</name>
    <dbReference type="NCBI Taxonomy" id="2283627"/>
    <lineage>
        <taxon>Bacteria</taxon>
        <taxon>Pseudomonadati</taxon>
        <taxon>Bacteroidota</taxon>
        <taxon>Bacteroidia</taxon>
        <taxon>Marinilabiliales</taxon>
        <taxon>Marinifilaceae</taxon>
        <taxon>Ancylomarina</taxon>
    </lineage>
</organism>
<dbReference type="PANTHER" id="PTHR23150:SF19">
    <property type="entry name" value="FORMYLGLYCINE-GENERATING ENZYME"/>
    <property type="match status" value="1"/>
</dbReference>
<evidence type="ECO:0000259" key="2">
    <source>
        <dbReference type="Pfam" id="PF03781"/>
    </source>
</evidence>
<dbReference type="InterPro" id="IPR016187">
    <property type="entry name" value="CTDL_fold"/>
</dbReference>
<feature type="signal peptide" evidence="1">
    <location>
        <begin position="1"/>
        <end position="30"/>
    </location>
</feature>
<dbReference type="PROSITE" id="PS51257">
    <property type="entry name" value="PROKAR_LIPOPROTEIN"/>
    <property type="match status" value="1"/>
</dbReference>
<protein>
    <submittedName>
        <fullName evidence="3">Formylglycine-generating enzyme family protein</fullName>
    </submittedName>
</protein>
<reference evidence="3 4" key="1">
    <citation type="submission" date="2018-07" db="EMBL/GenBank/DDBJ databases">
        <title>Draft genome sequence of Ancylomarina sp. M1P.</title>
        <authorList>
            <person name="Yadav S."/>
            <person name="Villanueva L."/>
            <person name="Damste J.S.S."/>
        </authorList>
    </citation>
    <scope>NUCLEOTIDE SEQUENCE [LARGE SCALE GENOMIC DNA]</scope>
    <source>
        <strain evidence="3 4">M1P</strain>
    </source>
</reference>
<dbReference type="InterPro" id="IPR042095">
    <property type="entry name" value="SUMF_sf"/>
</dbReference>
<dbReference type="EMBL" id="QQWG01000022">
    <property type="protein sequence ID" value="RRG19297.1"/>
    <property type="molecule type" value="Genomic_DNA"/>
</dbReference>
<dbReference type="Proteomes" id="UP000285794">
    <property type="component" value="Unassembled WGS sequence"/>
</dbReference>
<dbReference type="Pfam" id="PF03781">
    <property type="entry name" value="FGE-sulfatase"/>
    <property type="match status" value="1"/>
</dbReference>
<gene>
    <name evidence="3" type="ORF">DWB61_16080</name>
</gene>
<name>A0A425XXB6_9BACT</name>
<dbReference type="InterPro" id="IPR051043">
    <property type="entry name" value="Sulfatase_Mod_Factor_Kinase"/>
</dbReference>
<dbReference type="SUPFAM" id="SSF56436">
    <property type="entry name" value="C-type lectin-like"/>
    <property type="match status" value="1"/>
</dbReference>
<comment type="caution">
    <text evidence="3">The sequence shown here is derived from an EMBL/GenBank/DDBJ whole genome shotgun (WGS) entry which is preliminary data.</text>
</comment>
<evidence type="ECO:0000313" key="3">
    <source>
        <dbReference type="EMBL" id="RRG19297.1"/>
    </source>
</evidence>
<evidence type="ECO:0000256" key="1">
    <source>
        <dbReference type="SAM" id="SignalP"/>
    </source>
</evidence>
<accession>A0A425XXB6</accession>
<feature type="chain" id="PRO_5019112250" evidence="1">
    <location>
        <begin position="31"/>
        <end position="369"/>
    </location>
</feature>
<dbReference type="GO" id="GO:0120147">
    <property type="term" value="F:formylglycine-generating oxidase activity"/>
    <property type="evidence" value="ECO:0007669"/>
    <property type="project" value="TreeGrafter"/>
</dbReference>
<evidence type="ECO:0000313" key="4">
    <source>
        <dbReference type="Proteomes" id="UP000285794"/>
    </source>
</evidence>
<dbReference type="PANTHER" id="PTHR23150">
    <property type="entry name" value="SULFATASE MODIFYING FACTOR 1, 2"/>
    <property type="match status" value="1"/>
</dbReference>
<keyword evidence="1" id="KW-0732">Signal</keyword>
<dbReference type="InterPro" id="IPR005532">
    <property type="entry name" value="SUMF_dom"/>
</dbReference>